<dbReference type="GO" id="GO:0006099">
    <property type="term" value="P:tricarboxylic acid cycle"/>
    <property type="evidence" value="ECO:0007669"/>
    <property type="project" value="UniProtKB-UniPathway"/>
</dbReference>
<dbReference type="Pfam" id="PF00285">
    <property type="entry name" value="Citrate_synt"/>
    <property type="match status" value="1"/>
</dbReference>
<dbReference type="SUPFAM" id="SSF48256">
    <property type="entry name" value="Citrate synthase"/>
    <property type="match status" value="1"/>
</dbReference>
<sequence>MSDVTLQYPGGELPLNAVPATVGNSGLDVSQLLKATDHVALDHGFMNTASCESSVTYIDGDEGILRYRGYPIEQLAEKSSFLEVSYLLIYGELPTAEQLTEFDSSIRRHTMLHEGLRSFFDGFPRDAHPMPVLSSAVSALSTFYQDSLDPFDKEQVEISTIRLLAKVPTIAAYAYKKSVGQPMLYPDNSLGLTENFLRMTFGVPAEEYIANPAVVRALDLLFILHGDHEQNCSTSTVRMVGSSHANLFASVSAGVNALFGPLHGGANQAVLDMLENIHAAGGGVNTFIRQVKDREDGVKLMGFGHRVYKNYDPRAKIIKKAADEVLEALNVSDPLLDIARRLEEVALSDEFFIERKLYPNVDFYTGIIYKAMGFPTHMFTVLFALGRLPGWIAQWREMIEDPDTKIGRPRQVYIGAPERNYLDLSAR</sequence>
<dbReference type="InterPro" id="IPR036969">
    <property type="entry name" value="Citrate_synthase_sf"/>
</dbReference>
<proteinExistence type="inferred from homology"/>
<evidence type="ECO:0000256" key="3">
    <source>
        <dbReference type="ARBA" id="ARBA00012972"/>
    </source>
</evidence>
<comment type="similarity">
    <text evidence="2">Belongs to the citrate synthase family.</text>
</comment>
<dbReference type="GO" id="GO:0036440">
    <property type="term" value="F:citrate synthase activity"/>
    <property type="evidence" value="ECO:0007669"/>
    <property type="project" value="UniProtKB-EC"/>
</dbReference>
<dbReference type="PIRSF" id="PIRSF001369">
    <property type="entry name" value="Citrate_synth"/>
    <property type="match status" value="1"/>
</dbReference>
<organism evidence="6">
    <name type="scientific">freshwater metagenome</name>
    <dbReference type="NCBI Taxonomy" id="449393"/>
    <lineage>
        <taxon>unclassified sequences</taxon>
        <taxon>metagenomes</taxon>
        <taxon>ecological metagenomes</taxon>
    </lineage>
</organism>
<dbReference type="Gene3D" id="1.10.230.10">
    <property type="entry name" value="Cytochrome P450-Terp, domain 2"/>
    <property type="match status" value="1"/>
</dbReference>
<dbReference type="PANTHER" id="PTHR42871">
    <property type="entry name" value="CITRATE SYNTHASE"/>
    <property type="match status" value="1"/>
</dbReference>
<keyword evidence="4" id="KW-0816">Tricarboxylic acid cycle</keyword>
<evidence type="ECO:0000256" key="5">
    <source>
        <dbReference type="ARBA" id="ARBA00022679"/>
    </source>
</evidence>
<dbReference type="InterPro" id="IPR010953">
    <property type="entry name" value="Citrate_synthase_typ-I"/>
</dbReference>
<dbReference type="InterPro" id="IPR016142">
    <property type="entry name" value="Citrate_synth-like_lrg_a-sub"/>
</dbReference>
<gene>
    <name evidence="6" type="ORF">UFOPK3401_01207</name>
</gene>
<dbReference type="PROSITE" id="PS00480">
    <property type="entry name" value="CITRATE_SYNTHASE"/>
    <property type="match status" value="1"/>
</dbReference>
<dbReference type="PRINTS" id="PR00143">
    <property type="entry name" value="CITRTSNTHASE"/>
</dbReference>
<dbReference type="GO" id="GO:0005737">
    <property type="term" value="C:cytoplasm"/>
    <property type="evidence" value="ECO:0007669"/>
    <property type="project" value="InterPro"/>
</dbReference>
<dbReference type="InterPro" id="IPR016143">
    <property type="entry name" value="Citrate_synth-like_sm_a-sub"/>
</dbReference>
<dbReference type="AlphaFoldDB" id="A0A6J7EAE0"/>
<dbReference type="UniPathway" id="UPA00223">
    <property type="reaction ID" value="UER00717"/>
</dbReference>
<dbReference type="Gene3D" id="1.10.580.10">
    <property type="entry name" value="Citrate Synthase, domain 1"/>
    <property type="match status" value="1"/>
</dbReference>
<dbReference type="Gene3D" id="2.20.28.60">
    <property type="match status" value="1"/>
</dbReference>
<name>A0A6J7EAE0_9ZZZZ</name>
<evidence type="ECO:0000256" key="2">
    <source>
        <dbReference type="ARBA" id="ARBA00010566"/>
    </source>
</evidence>
<dbReference type="InterPro" id="IPR019810">
    <property type="entry name" value="Citrate_synthase_AS"/>
</dbReference>
<reference evidence="6" key="1">
    <citation type="submission" date="2020-05" db="EMBL/GenBank/DDBJ databases">
        <authorList>
            <person name="Chiriac C."/>
            <person name="Salcher M."/>
            <person name="Ghai R."/>
            <person name="Kavagutti S V."/>
        </authorList>
    </citation>
    <scope>NUCLEOTIDE SEQUENCE</scope>
</reference>
<dbReference type="PANTHER" id="PTHR42871:SF1">
    <property type="entry name" value="CITRATE SYNTHASE"/>
    <property type="match status" value="1"/>
</dbReference>
<evidence type="ECO:0000313" key="6">
    <source>
        <dbReference type="EMBL" id="CAB4878180.1"/>
    </source>
</evidence>
<dbReference type="CDD" id="cd06114">
    <property type="entry name" value="EcCS_like"/>
    <property type="match status" value="1"/>
</dbReference>
<dbReference type="InterPro" id="IPR002020">
    <property type="entry name" value="Citrate_synthase"/>
</dbReference>
<evidence type="ECO:0000256" key="4">
    <source>
        <dbReference type="ARBA" id="ARBA00022532"/>
    </source>
</evidence>
<dbReference type="NCBIfam" id="NF004126">
    <property type="entry name" value="PRK05614.1"/>
    <property type="match status" value="1"/>
</dbReference>
<comment type="pathway">
    <text evidence="1">Carbohydrate metabolism; tricarboxylic acid cycle; isocitrate from oxaloacetate: step 1/2.</text>
</comment>
<dbReference type="FunFam" id="1.10.230.10:FF:000002">
    <property type="entry name" value="Citrate synthase"/>
    <property type="match status" value="1"/>
</dbReference>
<evidence type="ECO:0000256" key="1">
    <source>
        <dbReference type="ARBA" id="ARBA00004751"/>
    </source>
</evidence>
<dbReference type="NCBIfam" id="TIGR01798">
    <property type="entry name" value="cit_synth_I"/>
    <property type="match status" value="1"/>
</dbReference>
<accession>A0A6J7EAE0</accession>
<dbReference type="EMBL" id="CAFBLM010000062">
    <property type="protein sequence ID" value="CAB4878180.1"/>
    <property type="molecule type" value="Genomic_DNA"/>
</dbReference>
<protein>
    <recommendedName>
        <fullName evidence="3">citrate synthase (unknown stereospecificity)</fullName>
        <ecNumber evidence="3">2.3.3.16</ecNumber>
    </recommendedName>
</protein>
<dbReference type="EC" id="2.3.3.16" evidence="3"/>
<dbReference type="InterPro" id="IPR024176">
    <property type="entry name" value="Citrate_synthase_bac-typ"/>
</dbReference>
<keyword evidence="5" id="KW-0808">Transferase</keyword>